<dbReference type="EC" id="2.6.1.9" evidence="9"/>
<evidence type="ECO:0000256" key="1">
    <source>
        <dbReference type="ARBA" id="ARBA00001933"/>
    </source>
</evidence>
<dbReference type="NCBIfam" id="TIGR01141">
    <property type="entry name" value="hisC"/>
    <property type="match status" value="1"/>
</dbReference>
<dbReference type="OrthoDB" id="9813612at2"/>
<comment type="similarity">
    <text evidence="2 9">Belongs to the class-II pyridoxal-phosphate-dependent aminotransferase family. Histidinol-phosphate aminotransferase subfamily.</text>
</comment>
<dbReference type="InterPro" id="IPR015424">
    <property type="entry name" value="PyrdxlP-dep_Trfase"/>
</dbReference>
<accession>A0A1S8T9U9</accession>
<evidence type="ECO:0000256" key="4">
    <source>
        <dbReference type="ARBA" id="ARBA00022576"/>
    </source>
</evidence>
<evidence type="ECO:0000313" key="12">
    <source>
        <dbReference type="Proteomes" id="UP000190890"/>
    </source>
</evidence>
<proteinExistence type="inferred from homology"/>
<evidence type="ECO:0000259" key="10">
    <source>
        <dbReference type="Pfam" id="PF00155"/>
    </source>
</evidence>
<dbReference type="EMBL" id="LZZM01000198">
    <property type="protein sequence ID" value="OOM74533.1"/>
    <property type="molecule type" value="Genomic_DNA"/>
</dbReference>
<evidence type="ECO:0000256" key="7">
    <source>
        <dbReference type="ARBA" id="ARBA00022898"/>
    </source>
</evidence>
<feature type="modified residue" description="N6-(pyridoxal phosphate)lysine" evidence="9">
    <location>
        <position position="210"/>
    </location>
</feature>
<dbReference type="PANTHER" id="PTHR42885">
    <property type="entry name" value="HISTIDINOL-PHOSPHATE AMINOTRANSFERASE-RELATED"/>
    <property type="match status" value="1"/>
</dbReference>
<evidence type="ECO:0000256" key="8">
    <source>
        <dbReference type="ARBA" id="ARBA00023102"/>
    </source>
</evidence>
<evidence type="ECO:0000313" key="11">
    <source>
        <dbReference type="EMBL" id="OOM74533.1"/>
    </source>
</evidence>
<comment type="cofactor">
    <cofactor evidence="1 9">
        <name>pyridoxal 5'-phosphate</name>
        <dbReference type="ChEBI" id="CHEBI:597326"/>
    </cofactor>
</comment>
<dbReference type="Proteomes" id="UP000190890">
    <property type="component" value="Unassembled WGS sequence"/>
</dbReference>
<dbReference type="UniPathway" id="UPA00031">
    <property type="reaction ID" value="UER00012"/>
</dbReference>
<dbReference type="STRING" id="29367.CLPUN_38810"/>
<keyword evidence="7 9" id="KW-0663">Pyridoxal phosphate</keyword>
<dbReference type="PANTHER" id="PTHR42885:SF2">
    <property type="entry name" value="HISTIDINOL-PHOSPHATE AMINOTRANSFERASE"/>
    <property type="match status" value="1"/>
</dbReference>
<evidence type="ECO:0000256" key="5">
    <source>
        <dbReference type="ARBA" id="ARBA00022605"/>
    </source>
</evidence>
<keyword evidence="6 9" id="KW-0808">Transferase</keyword>
<comment type="caution">
    <text evidence="11">The sequence shown here is derived from an EMBL/GenBank/DDBJ whole genome shotgun (WGS) entry which is preliminary data.</text>
</comment>
<evidence type="ECO:0000256" key="6">
    <source>
        <dbReference type="ARBA" id="ARBA00022679"/>
    </source>
</evidence>
<dbReference type="InterPro" id="IPR004839">
    <property type="entry name" value="Aminotransferase_I/II_large"/>
</dbReference>
<evidence type="ECO:0000256" key="9">
    <source>
        <dbReference type="HAMAP-Rule" id="MF_01023"/>
    </source>
</evidence>
<name>A0A1S8T9U9_9CLOT</name>
<dbReference type="InterPro" id="IPR015421">
    <property type="entry name" value="PyrdxlP-dep_Trfase_major"/>
</dbReference>
<dbReference type="CDD" id="cd00609">
    <property type="entry name" value="AAT_like"/>
    <property type="match status" value="1"/>
</dbReference>
<dbReference type="HAMAP" id="MF_01023">
    <property type="entry name" value="HisC_aminotrans_2"/>
    <property type="match status" value="1"/>
</dbReference>
<dbReference type="AlphaFoldDB" id="A0A1S8T9U9"/>
<keyword evidence="8 9" id="KW-0368">Histidine biosynthesis</keyword>
<dbReference type="GO" id="GO:0000105">
    <property type="term" value="P:L-histidine biosynthetic process"/>
    <property type="evidence" value="ECO:0007669"/>
    <property type="project" value="UniProtKB-UniRule"/>
</dbReference>
<feature type="domain" description="Aminotransferase class I/classII large" evidence="10">
    <location>
        <begin position="25"/>
        <end position="347"/>
    </location>
</feature>
<evidence type="ECO:0000256" key="2">
    <source>
        <dbReference type="ARBA" id="ARBA00007970"/>
    </source>
</evidence>
<keyword evidence="12" id="KW-1185">Reference proteome</keyword>
<sequence length="352" mass="40449">MSKYWNDKVRELEPYVPGEQPKDKKYIKLNTNENPYPPSKKVIEAMKNAVNDDLKLYPDPTCSDFIDELASYYNLDKDQIFIGNGSDEVLAFSFMAFFSKDRKILFPDISYSFYIVYAQLLNLDYKMIKLDENFDVPLEEFKRPNGGVIIPNPNAPTGKYIYIEELKKLVEANKDSVVIIDEAYVDFGGESMIKFIKDYDNLLVIQTLSKSRSLAGLRVGFALGNKDLIEGLNRIKNSINSYTIDRLALIGSVEAIRDEEHFQETTKKIISTRKKTIKDLEGLGFTVLESKSNFVFASHKEISGKILYEKLKDNGVLVRHFNKERINNFLRITIGTDEEMAVLIKKLKLILR</sequence>
<dbReference type="InterPro" id="IPR005861">
    <property type="entry name" value="HisP_aminotrans"/>
</dbReference>
<keyword evidence="5 9" id="KW-0028">Amino-acid biosynthesis</keyword>
<dbReference type="GO" id="GO:0030170">
    <property type="term" value="F:pyridoxal phosphate binding"/>
    <property type="evidence" value="ECO:0007669"/>
    <property type="project" value="InterPro"/>
</dbReference>
<dbReference type="Gene3D" id="3.40.640.10">
    <property type="entry name" value="Type I PLP-dependent aspartate aminotransferase-like (Major domain)"/>
    <property type="match status" value="1"/>
</dbReference>
<dbReference type="Pfam" id="PF00155">
    <property type="entry name" value="Aminotran_1_2"/>
    <property type="match status" value="1"/>
</dbReference>
<dbReference type="GO" id="GO:0004400">
    <property type="term" value="F:histidinol-phosphate transaminase activity"/>
    <property type="evidence" value="ECO:0007669"/>
    <property type="project" value="UniProtKB-UniRule"/>
</dbReference>
<dbReference type="InterPro" id="IPR001917">
    <property type="entry name" value="Aminotrans_II_pyridoxalP_BS"/>
</dbReference>
<gene>
    <name evidence="11" type="primary">hisC_3</name>
    <name evidence="9" type="synonym">hisC</name>
    <name evidence="11" type="ORF">CLPUN_38810</name>
</gene>
<comment type="subunit">
    <text evidence="3 9">Homodimer.</text>
</comment>
<dbReference type="SUPFAM" id="SSF53383">
    <property type="entry name" value="PLP-dependent transferases"/>
    <property type="match status" value="1"/>
</dbReference>
<dbReference type="PROSITE" id="PS00599">
    <property type="entry name" value="AA_TRANSFER_CLASS_2"/>
    <property type="match status" value="1"/>
</dbReference>
<dbReference type="InterPro" id="IPR015422">
    <property type="entry name" value="PyrdxlP-dep_Trfase_small"/>
</dbReference>
<dbReference type="Gene3D" id="3.90.1150.10">
    <property type="entry name" value="Aspartate Aminotransferase, domain 1"/>
    <property type="match status" value="1"/>
</dbReference>
<organism evidence="11 12">
    <name type="scientific">Clostridium puniceum</name>
    <dbReference type="NCBI Taxonomy" id="29367"/>
    <lineage>
        <taxon>Bacteria</taxon>
        <taxon>Bacillati</taxon>
        <taxon>Bacillota</taxon>
        <taxon>Clostridia</taxon>
        <taxon>Eubacteriales</taxon>
        <taxon>Clostridiaceae</taxon>
        <taxon>Clostridium</taxon>
    </lineage>
</organism>
<protein>
    <recommendedName>
        <fullName evidence="9">Histidinol-phosphate aminotransferase</fullName>
        <ecNumber evidence="9">2.6.1.9</ecNumber>
    </recommendedName>
    <alternativeName>
        <fullName evidence="9">Imidazole acetol-phosphate transaminase</fullName>
    </alternativeName>
</protein>
<dbReference type="RefSeq" id="WP_077848864.1">
    <property type="nucleotide sequence ID" value="NZ_LZZM01000198.1"/>
</dbReference>
<reference evidence="11 12" key="1">
    <citation type="submission" date="2016-05" db="EMBL/GenBank/DDBJ databases">
        <title>Microbial solvent formation.</title>
        <authorList>
            <person name="Poehlein A."/>
            <person name="Montoya Solano J.D."/>
            <person name="Flitsch S."/>
            <person name="Krabben P."/>
            <person name="Duerre P."/>
            <person name="Daniel R."/>
        </authorList>
    </citation>
    <scope>NUCLEOTIDE SEQUENCE [LARGE SCALE GENOMIC DNA]</scope>
    <source>
        <strain evidence="11 12">DSM 2619</strain>
    </source>
</reference>
<keyword evidence="4 9" id="KW-0032">Aminotransferase</keyword>
<evidence type="ECO:0000256" key="3">
    <source>
        <dbReference type="ARBA" id="ARBA00011738"/>
    </source>
</evidence>
<comment type="catalytic activity">
    <reaction evidence="9">
        <text>L-histidinol phosphate + 2-oxoglutarate = 3-(imidazol-4-yl)-2-oxopropyl phosphate + L-glutamate</text>
        <dbReference type="Rhea" id="RHEA:23744"/>
        <dbReference type="ChEBI" id="CHEBI:16810"/>
        <dbReference type="ChEBI" id="CHEBI:29985"/>
        <dbReference type="ChEBI" id="CHEBI:57766"/>
        <dbReference type="ChEBI" id="CHEBI:57980"/>
        <dbReference type="EC" id="2.6.1.9"/>
    </reaction>
</comment>
<comment type="pathway">
    <text evidence="9">Amino-acid biosynthesis; L-histidine biosynthesis; L-histidine from 5-phospho-alpha-D-ribose 1-diphosphate: step 7/9.</text>
</comment>